<gene>
    <name evidence="1" type="ORF">DWE98_02355</name>
</gene>
<name>A0A370LBQ5_9HYPH</name>
<evidence type="ECO:0000313" key="2">
    <source>
        <dbReference type="Proteomes" id="UP000255207"/>
    </source>
</evidence>
<proteinExistence type="predicted"/>
<dbReference type="Proteomes" id="UP000255207">
    <property type="component" value="Unassembled WGS sequence"/>
</dbReference>
<protein>
    <recommendedName>
        <fullName evidence="3">ATPase AAA-type core domain-containing protein</fullName>
    </recommendedName>
</protein>
<evidence type="ECO:0008006" key="3">
    <source>
        <dbReference type="Google" id="ProtNLM"/>
    </source>
</evidence>
<organism evidence="1 2">
    <name type="scientific">Bosea caraganae</name>
    <dbReference type="NCBI Taxonomy" id="2763117"/>
    <lineage>
        <taxon>Bacteria</taxon>
        <taxon>Pseudomonadati</taxon>
        <taxon>Pseudomonadota</taxon>
        <taxon>Alphaproteobacteria</taxon>
        <taxon>Hyphomicrobiales</taxon>
        <taxon>Boseaceae</taxon>
        <taxon>Bosea</taxon>
    </lineage>
</organism>
<dbReference type="RefSeq" id="WP_114827531.1">
    <property type="nucleotide sequence ID" value="NZ_QQTO01000019.1"/>
</dbReference>
<accession>A0A370LBQ5</accession>
<comment type="caution">
    <text evidence="1">The sequence shown here is derived from an EMBL/GenBank/DDBJ whole genome shotgun (WGS) entry which is preliminary data.</text>
</comment>
<dbReference type="OrthoDB" id="9784297at2"/>
<keyword evidence="2" id="KW-1185">Reference proteome</keyword>
<sequence>MDRLGQCQTIMATHAPILMAYPGARQLGLTKYGRDPVTIEQTQHFRIMREFCADPEVFVETMMEE</sequence>
<reference evidence="2" key="1">
    <citation type="submission" date="2018-07" db="EMBL/GenBank/DDBJ databases">
        <authorList>
            <person name="Safronova V.I."/>
            <person name="Chirak E.R."/>
            <person name="Sazanova A.L."/>
        </authorList>
    </citation>
    <scope>NUCLEOTIDE SEQUENCE [LARGE SCALE GENOMIC DNA]</scope>
    <source>
        <strain evidence="2">RCAM04685</strain>
    </source>
</reference>
<dbReference type="AlphaFoldDB" id="A0A370LBQ5"/>
<evidence type="ECO:0000313" key="1">
    <source>
        <dbReference type="EMBL" id="RDJ29413.1"/>
    </source>
</evidence>
<dbReference type="EMBL" id="QQTP01000001">
    <property type="protein sequence ID" value="RDJ29413.1"/>
    <property type="molecule type" value="Genomic_DNA"/>
</dbReference>